<keyword evidence="7" id="KW-1185">Reference proteome</keyword>
<dbReference type="Gene3D" id="3.40.228.10">
    <property type="entry name" value="Dimethylsulfoxide Reductase, domain 2"/>
    <property type="match status" value="1"/>
</dbReference>
<evidence type="ECO:0000256" key="2">
    <source>
        <dbReference type="ARBA" id="ARBA00022723"/>
    </source>
</evidence>
<dbReference type="GO" id="GO:0016491">
    <property type="term" value="F:oxidoreductase activity"/>
    <property type="evidence" value="ECO:0007669"/>
    <property type="project" value="InterPro"/>
</dbReference>
<dbReference type="STRING" id="1121391.SAMN02745206_01836"/>
<name>A0A1M5B3J2_9BACT</name>
<proteinExistence type="inferred from homology"/>
<dbReference type="EMBL" id="FQVB01000016">
    <property type="protein sequence ID" value="SHF36986.1"/>
    <property type="molecule type" value="Genomic_DNA"/>
</dbReference>
<dbReference type="SUPFAM" id="SSF53706">
    <property type="entry name" value="Formate dehydrogenase/DMSO reductase, domains 1-3"/>
    <property type="match status" value="1"/>
</dbReference>
<dbReference type="GO" id="GO:0051536">
    <property type="term" value="F:iron-sulfur cluster binding"/>
    <property type="evidence" value="ECO:0007669"/>
    <property type="project" value="UniProtKB-KW"/>
</dbReference>
<dbReference type="InterPro" id="IPR006963">
    <property type="entry name" value="Mopterin_OxRdtase_4Fe-4S_dom"/>
</dbReference>
<protein>
    <submittedName>
        <fullName evidence="6">Anaerobic selenocysteine-containing dehydrogenase</fullName>
    </submittedName>
</protein>
<evidence type="ECO:0000256" key="3">
    <source>
        <dbReference type="ARBA" id="ARBA00023004"/>
    </source>
</evidence>
<keyword evidence="4" id="KW-0411">Iron-sulfur</keyword>
<dbReference type="Gene3D" id="3.30.2070.10">
    <property type="entry name" value="Formate dehydrogenase/DMSO reductase"/>
    <property type="match status" value="1"/>
</dbReference>
<dbReference type="PANTHER" id="PTHR43742:SF6">
    <property type="entry name" value="OXIDOREDUCTASE YYAE-RELATED"/>
    <property type="match status" value="1"/>
</dbReference>
<gene>
    <name evidence="6" type="ORF">SAMN02745206_01836</name>
</gene>
<sequence>MDMPEKLTACTQDCPDTCSLVVECHGSGGLTLRGNPRHPITRGFLCSRIRHFPKRLQRTDRILKPLLRTRGGWRSIGWDEALERCAEKLQAARREDPASILHIQGDGAKGVLKLVPKFFFGRLGATAVSGALCDAAGIAACQADFGSLDCNALEDLANARRVVNWGRDLSRGSVHLAALIRSLRRRGVPVLTLSPGGDGNGPYTDHRVRIRPGTDRFLAAAVLKILLDRRGWSQAAVDRTANADALRELLQKTSLEDLLAPCGVSPADAERVAHWYASPGPTATLVGWGLQRHPFGGENVRFINALALLSGNVGRAGGGSRFGILSLRNFNTDWARWGPPPRALPVAGIGRAIQECSDPPIRFVWINGSNVVNQAPDSRRTAAALEAVDFVVVVDAFMTDTARCADLILPCTLMLEQEDLVGSFLHDYVHYAPAVVEAPGEARDDHAMVGDLGRRLDPPVEVPEKETCLARSLTSPCLDVSLDDLRQRGFVRAARPLVAYEGMRFDHPDGLARVPTELHGEPPAPSEYPLRLLTLIRRSATHSQIPPEDQRRPPLVRVHPETARAQGVAAGLPARLVSPLGQLVVEVMEEPQLDPGSVVYRRGDWMHLGGGANQLIAANPTDLGGGAAYYGQYVRLESIDRSN</sequence>
<evidence type="ECO:0000256" key="1">
    <source>
        <dbReference type="ARBA" id="ARBA00010312"/>
    </source>
</evidence>
<accession>A0A1M5B3J2</accession>
<organism evidence="6 7">
    <name type="scientific">Desulfacinum infernum DSM 9756</name>
    <dbReference type="NCBI Taxonomy" id="1121391"/>
    <lineage>
        <taxon>Bacteria</taxon>
        <taxon>Pseudomonadati</taxon>
        <taxon>Thermodesulfobacteriota</taxon>
        <taxon>Syntrophobacteria</taxon>
        <taxon>Syntrophobacterales</taxon>
        <taxon>Syntrophobacteraceae</taxon>
        <taxon>Desulfacinum</taxon>
    </lineage>
</organism>
<evidence type="ECO:0000313" key="7">
    <source>
        <dbReference type="Proteomes" id="UP000184076"/>
    </source>
</evidence>
<dbReference type="Gene3D" id="2.40.40.20">
    <property type="match status" value="1"/>
</dbReference>
<dbReference type="InterPro" id="IPR050612">
    <property type="entry name" value="Prok_Mopterin_Oxidored"/>
</dbReference>
<dbReference type="InterPro" id="IPR009010">
    <property type="entry name" value="Asp_de-COase-like_dom_sf"/>
</dbReference>
<dbReference type="PANTHER" id="PTHR43742">
    <property type="entry name" value="TRIMETHYLAMINE-N-OXIDE REDUCTASE"/>
    <property type="match status" value="1"/>
</dbReference>
<evidence type="ECO:0000313" key="6">
    <source>
        <dbReference type="EMBL" id="SHF36986.1"/>
    </source>
</evidence>
<dbReference type="Pfam" id="PF04879">
    <property type="entry name" value="Molybdop_Fe4S4"/>
    <property type="match status" value="1"/>
</dbReference>
<dbReference type="AlphaFoldDB" id="A0A1M5B3J2"/>
<dbReference type="SMART" id="SM00926">
    <property type="entry name" value="Molybdop_Fe4S4"/>
    <property type="match status" value="1"/>
</dbReference>
<evidence type="ECO:0000259" key="5">
    <source>
        <dbReference type="PROSITE" id="PS51669"/>
    </source>
</evidence>
<dbReference type="Gene3D" id="3.40.50.740">
    <property type="match status" value="1"/>
</dbReference>
<dbReference type="InterPro" id="IPR006657">
    <property type="entry name" value="MoPterin_dinucl-bd_dom"/>
</dbReference>
<dbReference type="PROSITE" id="PS51669">
    <property type="entry name" value="4FE4S_MOW_BIS_MGD"/>
    <property type="match status" value="1"/>
</dbReference>
<dbReference type="Pfam" id="PF01568">
    <property type="entry name" value="Molydop_binding"/>
    <property type="match status" value="1"/>
</dbReference>
<evidence type="ECO:0000256" key="4">
    <source>
        <dbReference type="ARBA" id="ARBA00023014"/>
    </source>
</evidence>
<dbReference type="GO" id="GO:0046872">
    <property type="term" value="F:metal ion binding"/>
    <property type="evidence" value="ECO:0007669"/>
    <property type="project" value="UniProtKB-KW"/>
</dbReference>
<dbReference type="Pfam" id="PF00384">
    <property type="entry name" value="Molybdopterin"/>
    <property type="match status" value="1"/>
</dbReference>
<keyword evidence="3" id="KW-0408">Iron</keyword>
<dbReference type="SUPFAM" id="SSF50692">
    <property type="entry name" value="ADC-like"/>
    <property type="match status" value="1"/>
</dbReference>
<dbReference type="Gene3D" id="2.20.25.90">
    <property type="entry name" value="ADC-like domains"/>
    <property type="match status" value="1"/>
</dbReference>
<dbReference type="GO" id="GO:0043546">
    <property type="term" value="F:molybdopterin cofactor binding"/>
    <property type="evidence" value="ECO:0007669"/>
    <property type="project" value="InterPro"/>
</dbReference>
<comment type="similarity">
    <text evidence="1">Belongs to the prokaryotic molybdopterin-containing oxidoreductase family.</text>
</comment>
<feature type="domain" description="4Fe-4S Mo/W bis-MGD-type" evidence="5">
    <location>
        <begin position="3"/>
        <end position="60"/>
    </location>
</feature>
<dbReference type="Proteomes" id="UP000184076">
    <property type="component" value="Unassembled WGS sequence"/>
</dbReference>
<dbReference type="InterPro" id="IPR006656">
    <property type="entry name" value="Mopterin_OxRdtase"/>
</dbReference>
<reference evidence="7" key="1">
    <citation type="submission" date="2016-11" db="EMBL/GenBank/DDBJ databases">
        <authorList>
            <person name="Varghese N."/>
            <person name="Submissions S."/>
        </authorList>
    </citation>
    <scope>NUCLEOTIDE SEQUENCE [LARGE SCALE GENOMIC DNA]</scope>
    <source>
        <strain evidence="7">DSM 9756</strain>
    </source>
</reference>
<keyword evidence="2" id="KW-0479">Metal-binding</keyword>